<dbReference type="InterPro" id="IPR012902">
    <property type="entry name" value="N_methyl_site"/>
</dbReference>
<dbReference type="RefSeq" id="WP_342404992.1">
    <property type="nucleotide sequence ID" value="NZ_JBCFXD010000002.1"/>
</dbReference>
<dbReference type="Proteomes" id="UP001467669">
    <property type="component" value="Unassembled WGS sequence"/>
</dbReference>
<gene>
    <name evidence="2" type="ORF">AAGW23_03535</name>
</gene>
<dbReference type="Gene3D" id="3.30.700.10">
    <property type="entry name" value="Glycoprotein, Type 4 Pilin"/>
    <property type="match status" value="1"/>
</dbReference>
<keyword evidence="1" id="KW-0472">Membrane</keyword>
<accession>A0ABU9M407</accession>
<keyword evidence="3" id="KW-1185">Reference proteome</keyword>
<dbReference type="NCBIfam" id="TIGR02532">
    <property type="entry name" value="IV_pilin_GFxxxE"/>
    <property type="match status" value="1"/>
</dbReference>
<dbReference type="PANTHER" id="PTHR30093">
    <property type="entry name" value="GENERAL SECRETION PATHWAY PROTEIN G"/>
    <property type="match status" value="1"/>
</dbReference>
<feature type="transmembrane region" description="Helical" evidence="1">
    <location>
        <begin position="12"/>
        <end position="31"/>
    </location>
</feature>
<dbReference type="InterPro" id="IPR045584">
    <property type="entry name" value="Pilin-like"/>
</dbReference>
<keyword evidence="1" id="KW-0812">Transmembrane</keyword>
<organism evidence="2 3">
    <name type="scientific">Stutzerimonas chloritidismutans</name>
    <name type="common">Pseudomonas chloritidismutans</name>
    <dbReference type="NCBI Taxonomy" id="203192"/>
    <lineage>
        <taxon>Bacteria</taxon>
        <taxon>Pseudomonadati</taxon>
        <taxon>Pseudomonadota</taxon>
        <taxon>Gammaproteobacteria</taxon>
        <taxon>Pseudomonadales</taxon>
        <taxon>Pseudomonadaceae</taxon>
        <taxon>Stutzerimonas</taxon>
    </lineage>
</organism>
<protein>
    <submittedName>
        <fullName evidence="2">Type II secretion system protein</fullName>
    </submittedName>
</protein>
<dbReference type="PANTHER" id="PTHR30093:SF46">
    <property type="entry name" value="MSHA MINOR PILIN PROTEIN MSHB"/>
    <property type="match status" value="1"/>
</dbReference>
<evidence type="ECO:0000313" key="2">
    <source>
        <dbReference type="EMBL" id="MEL7557917.1"/>
    </source>
</evidence>
<keyword evidence="1" id="KW-1133">Transmembrane helix</keyword>
<proteinExistence type="predicted"/>
<name>A0ABU9M407_STUCH</name>
<evidence type="ECO:0000313" key="3">
    <source>
        <dbReference type="Proteomes" id="UP001467669"/>
    </source>
</evidence>
<comment type="caution">
    <text evidence="2">The sequence shown here is derived from an EMBL/GenBank/DDBJ whole genome shotgun (WGS) entry which is preliminary data.</text>
</comment>
<dbReference type="EMBL" id="JBCFXD010000002">
    <property type="protein sequence ID" value="MEL7557917.1"/>
    <property type="molecule type" value="Genomic_DNA"/>
</dbReference>
<sequence>MSRNKGFTMIELVVVIAILGILAAVALPRFIDVADDAHEASVRGVGGALASAVMLARAQWEVNRGKGITSNDNVVGFGAGNVDVNTSGWPVGIDGGNTLGSVADCQALWTNLLQGSAPTITGTSADYVATLAGATGQACTYTYQGQGNNDTIVYDSALGTVVTTFKP</sequence>
<dbReference type="SUPFAM" id="SSF54523">
    <property type="entry name" value="Pili subunits"/>
    <property type="match status" value="1"/>
</dbReference>
<evidence type="ECO:0000256" key="1">
    <source>
        <dbReference type="SAM" id="Phobius"/>
    </source>
</evidence>
<dbReference type="Pfam" id="PF07963">
    <property type="entry name" value="N_methyl"/>
    <property type="match status" value="1"/>
</dbReference>
<reference evidence="2 3" key="1">
    <citation type="submission" date="2024-04" db="EMBL/GenBank/DDBJ databases">
        <title>Draft Genome Sequence of Isolates Cultured from Underwater Hawaii Seamounts in the North Pacific Ocean.</title>
        <authorList>
            <person name="Sharma I."/>
            <person name="Darden B."/>
            <person name="Creggett J."/>
            <person name="Taylor S."/>
            <person name="Grant M.P."/>
            <person name="Scott J."/>
            <person name="Attles S."/>
            <person name="Walker S."/>
            <person name="Johnson G."/>
            <person name="St. Cloud C."/>
        </authorList>
    </citation>
    <scope>NUCLEOTIDE SEQUENCE [LARGE SCALE GENOMIC DNA]</scope>
    <source>
        <strain evidence="2 3">03GJ23</strain>
    </source>
</reference>